<evidence type="ECO:0000313" key="5">
    <source>
        <dbReference type="EMBL" id="TRX95096.1"/>
    </source>
</evidence>
<dbReference type="Pfam" id="PF01399">
    <property type="entry name" value="PCI"/>
    <property type="match status" value="1"/>
</dbReference>
<feature type="domain" description="PCI" evidence="4">
    <location>
        <begin position="2"/>
        <end position="159"/>
    </location>
</feature>
<organism evidence="5 6">
    <name type="scientific">Xylaria flabelliformis</name>
    <dbReference type="NCBI Taxonomy" id="2512241"/>
    <lineage>
        <taxon>Eukaryota</taxon>
        <taxon>Fungi</taxon>
        <taxon>Dikarya</taxon>
        <taxon>Ascomycota</taxon>
        <taxon>Pezizomycotina</taxon>
        <taxon>Sordariomycetes</taxon>
        <taxon>Xylariomycetidae</taxon>
        <taxon>Xylariales</taxon>
        <taxon>Xylariaceae</taxon>
        <taxon>Xylaria</taxon>
    </lineage>
</organism>
<keyword evidence="2" id="KW-0736">Signalosome</keyword>
<dbReference type="STRING" id="2512241.A0A553I4F8"/>
<sequence>MEQTKALNALEPFLALTKSATSARAAANLITQATSNPNTYVFTELLQTPQIQALSQSSEHASYLKLLEIFSYGTYASYHTLSTTLPPLNDAQALKLRQLSLLTIAKSPHNLTYEALQHGLGLHNPRAVEDLVISAVYAGLVDAQLDPRNARVHISSVSPLRDLEPGAVPSMLNALREWSARCSTTLVDLDEQIASIKAAAAKRHNNKKAWTEQLAKLVEEERVSDQGVHTQRHGAMLNRALARMQGQRFGKRGSGSLDAGAEDDEAMDVDEDEPDDGESTNGAGNSGKKRASRRKL</sequence>
<dbReference type="AlphaFoldDB" id="A0A553I4F8"/>
<feature type="region of interest" description="Disordered" evidence="3">
    <location>
        <begin position="246"/>
        <end position="296"/>
    </location>
</feature>
<dbReference type="OrthoDB" id="10265275at2759"/>
<protein>
    <recommendedName>
        <fullName evidence="4">PCI domain-containing protein</fullName>
    </recommendedName>
</protein>
<dbReference type="PROSITE" id="PS50250">
    <property type="entry name" value="PCI"/>
    <property type="match status" value="1"/>
</dbReference>
<feature type="compositionally biased region" description="Acidic residues" evidence="3">
    <location>
        <begin position="260"/>
        <end position="278"/>
    </location>
</feature>
<reference evidence="6" key="1">
    <citation type="submission" date="2019-06" db="EMBL/GenBank/DDBJ databases">
        <title>Draft genome sequence of the griseofulvin-producing fungus Xylaria cubensis strain G536.</title>
        <authorList>
            <person name="Mead M.E."/>
            <person name="Raja H.A."/>
            <person name="Steenwyk J.L."/>
            <person name="Knowles S.L."/>
            <person name="Oberlies N.H."/>
            <person name="Rokas A."/>
        </authorList>
    </citation>
    <scope>NUCLEOTIDE SEQUENCE [LARGE SCALE GENOMIC DNA]</scope>
    <source>
        <strain evidence="6">G536</strain>
    </source>
</reference>
<feature type="compositionally biased region" description="Basic residues" evidence="3">
    <location>
        <begin position="287"/>
        <end position="296"/>
    </location>
</feature>
<dbReference type="InterPro" id="IPR000717">
    <property type="entry name" value="PCI_dom"/>
</dbReference>
<accession>A0A553I4F8</accession>
<evidence type="ECO:0000256" key="2">
    <source>
        <dbReference type="ARBA" id="ARBA00022790"/>
    </source>
</evidence>
<dbReference type="PANTHER" id="PTHR15350">
    <property type="entry name" value="COP9 SIGNALOSOME COMPLEX SUBUNIT 7/DENDRITIC CELL PROTEIN GA17"/>
    <property type="match status" value="1"/>
</dbReference>
<comment type="caution">
    <text evidence="5">The sequence shown here is derived from an EMBL/GenBank/DDBJ whole genome shotgun (WGS) entry which is preliminary data.</text>
</comment>
<comment type="similarity">
    <text evidence="1">Belongs to the CSN7/EIF3M family. CSN7 subfamily.</text>
</comment>
<dbReference type="GO" id="GO:0008180">
    <property type="term" value="C:COP9 signalosome"/>
    <property type="evidence" value="ECO:0007669"/>
    <property type="project" value="UniProtKB-KW"/>
</dbReference>
<name>A0A553I4F8_9PEZI</name>
<evidence type="ECO:0000256" key="3">
    <source>
        <dbReference type="SAM" id="MobiDB-lite"/>
    </source>
</evidence>
<dbReference type="EMBL" id="VFLP01000018">
    <property type="protein sequence ID" value="TRX95096.1"/>
    <property type="molecule type" value="Genomic_DNA"/>
</dbReference>
<dbReference type="InterPro" id="IPR045237">
    <property type="entry name" value="COPS7/eIF3m"/>
</dbReference>
<dbReference type="PANTHER" id="PTHR15350:SF5">
    <property type="entry name" value="COP9 SIGNALOSOME COMPLEX SUBUNIT 7"/>
    <property type="match status" value="1"/>
</dbReference>
<evidence type="ECO:0000259" key="4">
    <source>
        <dbReference type="PROSITE" id="PS50250"/>
    </source>
</evidence>
<evidence type="ECO:0000256" key="1">
    <source>
        <dbReference type="ARBA" id="ARBA00008482"/>
    </source>
</evidence>
<evidence type="ECO:0000313" key="6">
    <source>
        <dbReference type="Proteomes" id="UP000319160"/>
    </source>
</evidence>
<proteinExistence type="inferred from homology"/>
<dbReference type="Proteomes" id="UP000319160">
    <property type="component" value="Unassembled WGS sequence"/>
</dbReference>
<gene>
    <name evidence="5" type="ORF">FHL15_004181</name>
</gene>
<dbReference type="SMART" id="SM00088">
    <property type="entry name" value="PINT"/>
    <property type="match status" value="1"/>
</dbReference>
<dbReference type="Pfam" id="PF22061">
    <property type="entry name" value="CSN7_HB_subdom"/>
    <property type="match status" value="1"/>
</dbReference>
<keyword evidence="6" id="KW-1185">Reference proteome</keyword>